<dbReference type="RefSeq" id="WP_166588065.1">
    <property type="nucleotide sequence ID" value="NZ_WWEO01000045.1"/>
</dbReference>
<dbReference type="Pfam" id="PF12244">
    <property type="entry name" value="DUF3606"/>
    <property type="match status" value="1"/>
</dbReference>
<proteinExistence type="predicted"/>
<comment type="caution">
    <text evidence="1">The sequence shown here is derived from an EMBL/GenBank/DDBJ whole genome shotgun (WGS) entry which is preliminary data.</text>
</comment>
<dbReference type="Proteomes" id="UP000638732">
    <property type="component" value="Unassembled WGS sequence"/>
</dbReference>
<keyword evidence="2" id="KW-1185">Reference proteome</keyword>
<dbReference type="AlphaFoldDB" id="A0A965ZLF5"/>
<evidence type="ECO:0000313" key="1">
    <source>
        <dbReference type="EMBL" id="NCD72104.1"/>
    </source>
</evidence>
<dbReference type="InterPro" id="IPR022037">
    <property type="entry name" value="DUF3606"/>
</dbReference>
<organism evidence="1 2">
    <name type="scientific">Mucilaginibacter agri</name>
    <dbReference type="NCBI Taxonomy" id="2695265"/>
    <lineage>
        <taxon>Bacteria</taxon>
        <taxon>Pseudomonadati</taxon>
        <taxon>Bacteroidota</taxon>
        <taxon>Sphingobacteriia</taxon>
        <taxon>Sphingobacteriales</taxon>
        <taxon>Sphingobacteriaceae</taxon>
        <taxon>Mucilaginibacter</taxon>
    </lineage>
</organism>
<sequence>MDDKRKVSGSDKNFINVHENYELSYWTKKFGITRDELRHAVQAVGTSVKAVTKYLNK</sequence>
<protein>
    <submittedName>
        <fullName evidence="1">DUF3606 domain-containing protein</fullName>
    </submittedName>
</protein>
<accession>A0A965ZLF5</accession>
<reference evidence="1" key="2">
    <citation type="submission" date="2020-10" db="EMBL/GenBank/DDBJ databases">
        <title>Mucilaginibacter sp. nov., isolated from soil.</title>
        <authorList>
            <person name="Jeon C.O."/>
        </authorList>
    </citation>
    <scope>NUCLEOTIDE SEQUENCE</scope>
    <source>
        <strain evidence="1">R11</strain>
    </source>
</reference>
<gene>
    <name evidence="1" type="ORF">GSY63_22265</name>
</gene>
<name>A0A965ZLF5_9SPHI</name>
<dbReference type="EMBL" id="WWEO01000045">
    <property type="protein sequence ID" value="NCD72104.1"/>
    <property type="molecule type" value="Genomic_DNA"/>
</dbReference>
<reference evidence="1" key="1">
    <citation type="submission" date="2020-01" db="EMBL/GenBank/DDBJ databases">
        <authorList>
            <person name="Seo Y.L."/>
        </authorList>
    </citation>
    <scope>NUCLEOTIDE SEQUENCE</scope>
    <source>
        <strain evidence="1">R11</strain>
    </source>
</reference>
<evidence type="ECO:0000313" key="2">
    <source>
        <dbReference type="Proteomes" id="UP000638732"/>
    </source>
</evidence>